<dbReference type="AlphaFoldDB" id="A0A6C0LE18"/>
<feature type="transmembrane region" description="Helical" evidence="1">
    <location>
        <begin position="52"/>
        <end position="69"/>
    </location>
</feature>
<keyword evidence="1" id="KW-1133">Transmembrane helix</keyword>
<protein>
    <submittedName>
        <fullName evidence="2">Uncharacterized protein</fullName>
    </submittedName>
</protein>
<name>A0A6C0LE18_9ZZZZ</name>
<reference evidence="2" key="1">
    <citation type="journal article" date="2020" name="Nature">
        <title>Giant virus diversity and host interactions through global metagenomics.</title>
        <authorList>
            <person name="Schulz F."/>
            <person name="Roux S."/>
            <person name="Paez-Espino D."/>
            <person name="Jungbluth S."/>
            <person name="Walsh D.A."/>
            <person name="Denef V.J."/>
            <person name="McMahon K.D."/>
            <person name="Konstantinidis K.T."/>
            <person name="Eloe-Fadrosh E.A."/>
            <person name="Kyrpides N.C."/>
            <person name="Woyke T."/>
        </authorList>
    </citation>
    <scope>NUCLEOTIDE SEQUENCE</scope>
    <source>
        <strain evidence="2">GVMAG-M-3300027770-73</strain>
    </source>
</reference>
<keyword evidence="1" id="KW-0472">Membrane</keyword>
<evidence type="ECO:0000313" key="2">
    <source>
        <dbReference type="EMBL" id="QHU28285.1"/>
    </source>
</evidence>
<feature type="transmembrane region" description="Helical" evidence="1">
    <location>
        <begin position="81"/>
        <end position="101"/>
    </location>
</feature>
<sequence>MAPFPSKLKDLCGPALFYFVISIIALIMCAYQNMGNRSMYSIGPMSARVSSTLFVFFVKLVYILFWTWILNLICGSGHSGIAWFLVLIPFILLFAVVLIFMMNPYSLEGVIGNMKSKENGGAGSTSVQMAAGMGN</sequence>
<keyword evidence="1" id="KW-0812">Transmembrane</keyword>
<feature type="transmembrane region" description="Helical" evidence="1">
    <location>
        <begin position="15"/>
        <end position="31"/>
    </location>
</feature>
<accession>A0A6C0LE18</accession>
<evidence type="ECO:0000256" key="1">
    <source>
        <dbReference type="SAM" id="Phobius"/>
    </source>
</evidence>
<organism evidence="2">
    <name type="scientific">viral metagenome</name>
    <dbReference type="NCBI Taxonomy" id="1070528"/>
    <lineage>
        <taxon>unclassified sequences</taxon>
        <taxon>metagenomes</taxon>
        <taxon>organismal metagenomes</taxon>
    </lineage>
</organism>
<proteinExistence type="predicted"/>
<dbReference type="EMBL" id="MN740471">
    <property type="protein sequence ID" value="QHU28285.1"/>
    <property type="molecule type" value="Genomic_DNA"/>
</dbReference>